<protein>
    <submittedName>
        <fullName evidence="1">Uncharacterized protein</fullName>
    </submittedName>
</protein>
<sequence>MAGARPLFEHSSVGQAGDLVQLARDRGSIWAVTALQKDDPAEEHDGLARLAEFTVTDPITGRDLYLAAEYAAA</sequence>
<proteinExistence type="predicted"/>
<gene>
    <name evidence="1" type="ORF">F8O02_08830</name>
</gene>
<accession>A0A7C8BMH5</accession>
<evidence type="ECO:0000313" key="2">
    <source>
        <dbReference type="Proteomes" id="UP000481339"/>
    </source>
</evidence>
<dbReference type="AlphaFoldDB" id="A0A7C8BMH5"/>
<name>A0A7C8BMH5_9MICO</name>
<evidence type="ECO:0000313" key="1">
    <source>
        <dbReference type="EMBL" id="KAB1631125.1"/>
    </source>
</evidence>
<dbReference type="RefSeq" id="WP_158036874.1">
    <property type="nucleotide sequence ID" value="NZ_BAAAZV010000016.1"/>
</dbReference>
<dbReference type="EMBL" id="WBKA01000009">
    <property type="protein sequence ID" value="KAB1631125.1"/>
    <property type="molecule type" value="Genomic_DNA"/>
</dbReference>
<reference evidence="1 2" key="1">
    <citation type="submission" date="2019-09" db="EMBL/GenBank/DDBJ databases">
        <title>Phylogeny of genus Pseudoclavibacter and closely related genus.</title>
        <authorList>
            <person name="Li Y."/>
        </authorList>
    </citation>
    <scope>NUCLEOTIDE SEQUENCE [LARGE SCALE GENOMIC DNA]</scope>
    <source>
        <strain evidence="1 2">JCM 16921</strain>
    </source>
</reference>
<comment type="caution">
    <text evidence="1">The sequence shown here is derived from an EMBL/GenBank/DDBJ whole genome shotgun (WGS) entry which is preliminary data.</text>
</comment>
<organism evidence="1 2">
    <name type="scientific">Pseudoclavibacter caeni</name>
    <dbReference type="NCBI Taxonomy" id="908846"/>
    <lineage>
        <taxon>Bacteria</taxon>
        <taxon>Bacillati</taxon>
        <taxon>Actinomycetota</taxon>
        <taxon>Actinomycetes</taxon>
        <taxon>Micrococcales</taxon>
        <taxon>Microbacteriaceae</taxon>
        <taxon>Pseudoclavibacter</taxon>
    </lineage>
</organism>
<keyword evidence="2" id="KW-1185">Reference proteome</keyword>
<dbReference type="Proteomes" id="UP000481339">
    <property type="component" value="Unassembled WGS sequence"/>
</dbReference>